<evidence type="ECO:0000256" key="2">
    <source>
        <dbReference type="ARBA" id="ARBA00010937"/>
    </source>
</evidence>
<sequence>MDTRISLQREHIRRGFSISHQKVVLEIDFAGALWGYTEITIIPTSSELRTVHLHSRQCTIQSVTVGGHSADFTHLDPLTNITMGGPAEASDCHRHPELKRKIYSAMQESDEGELSIAIPSEVALKQSGHSSASSFANEVSTPEPQTPGVSQNQTTVLEFSPIVLNITYSLRNPVDGFEFVLPSDAYPFRVPHAYTTPSSPDSARCWVPCLDNLWEKCTWEFEFIVPRYLEERDIRGDDDELNDASPTIVVCSGELVEQVAHPYNSNKTIFLFSQAVLTSVQHIAFAAGPFHLLSIPPDSAAEEPSGSSQPPVYAFCLPGQEQMLSSSTSCLRSAMSFYTSECGSYPYGSYKLVFVDSLPTQRFDSATLSLLNIDLLHGEDAIEQAIETRHALAHALACQWAGINIIPKSWSDLWLVNGLALYITGLFIRKLFGNNDYRFRLKKDMLRVVEWDMGGMPPICQPQVLDPPDAVTLPFINLKAPLVLHILDRRLGKSGTSLGLSRVLPKLFLSAISGELQNNALSTHTFLRTCRKVSGVDPRSFAEQWIYGSGCPQFGFSAAFNRKKMAVEITMRQDAPAYTAMENNEVQKVLMKPVAFFEGQMTIRIHEADGTPYEHVLDIRNPFKRYEVPFNTKYKRVRRNTKRYLARQAAAQAAAEGDAEAAEAMGMVDMGFGLEIWEKEQERENWKVADWTEEDEGIMSGATYEWIRMDADFEWIANIKFEQPDFMWVSQLQRDRDVVAQLEAVTALAEKPTAIVSSTLTKTLLVSNYYFRIRCEAAVALINCAVRKLDFLGLFHLFKLFLRYCYDPEKPNQDLFKHNYVPKPNDFSDVSEYFVRKALISAISRVRFENGKTPSVVRQFFIDQLRYNDNTSNPYSDGFYISTIISAAACANVSTAPPERGELLPSETRMDYNQEDMDLVKRTRTEVDRYRSMDRLIPSPHNIVTIAALEFYMVLGIANLLPSHPRTFFPFTREGNYTQVRTAAFDGLFLTKWYTPQIMRYILAVMAHDSSQVIRRYVARNACYSLALLVQMGEMKANSKEAESLLIEEDGNSQEKIKESKKSEMDTMIKILRKDREVGKNEALREFLMPIALHPDIDHEVRWCIFKLADLLIRPVEEAPPSVKIHIPSTPVIEAPPSLPAVKVPPKAPRVLKTGGPPVKSPLVPLNPPTKLKLPAGPHPDATPAKLPLIIPEIRKKEVVFAKPQLPSKTSNSHSKSKIKQPLKITERPAHVPKAQSGGMSLNDLKASRSALKKIKTNKRALIFLQPVDPIRDHAPNYFDIVKDPMDLSTMGAKLEEGMYKDRFAFQTDFRLMINNAKLYNLPGSFVHNEAIALESFFDKQWTIINKTLEAADKAHPPPPPPPVWKPTHRIIPLAPASYPPINSSAPSSRHATPTPTTQHSSGIPVASSSSRPMIKLKVGTQSKPSERPLQQPAPKPKKPKAKPSDSPTSLVLDAPPPPYVDDGSHDILQEVLAIERAKNEQRQRSVSEKDKPIPSIPQGKRKKSDLVEDDILALAAPSKKERPSPAEPSALKLQPQVQSTSVSKSSVPSIKFKKDKATTVQRSYSEAAVPSVKGKEREIQALPPTPVLVPTPTPAPALAPAQLKRKNVQTTPINEKKCKELLKLLTKFPESEIFMRPVDPVLDGCPTYYDEILNPMDFGTMSAKLTEGKYHTMEQFKNDMELVFSNCRLFNPPGTVPTICAGVVEKAFKKEWPKAMERKLSWTEKRGLQGVLTTIVKEPISWVFREPVDPIALGIPTYFDTIPKKDARDLRTIRQKLDNDKYDTVEAFEADIDLMLSNAIKFNGPDSEVGLIANGFDERFQTLLGSWKSAGSKKRKDGDSGTPQPTKKIKMG</sequence>
<dbReference type="PROSITE" id="PS50014">
    <property type="entry name" value="BROMODOMAIN_2"/>
    <property type="match status" value="3"/>
</dbReference>
<evidence type="ECO:0000313" key="13">
    <source>
        <dbReference type="EMBL" id="KJA28459.1"/>
    </source>
</evidence>
<dbReference type="FunFam" id="1.10.390.10:FF:000011">
    <property type="entry name" value="Transcription initiation factor TFIID subunit"/>
    <property type="match status" value="1"/>
</dbReference>
<dbReference type="InterPro" id="IPR057345">
    <property type="entry name" value="Ig-like_TAF2"/>
</dbReference>
<feature type="domain" description="Bromo" evidence="12">
    <location>
        <begin position="1256"/>
        <end position="1328"/>
    </location>
</feature>
<protein>
    <recommendedName>
        <fullName evidence="3">Transcription initiation factor TFIID subunit 2</fullName>
    </recommendedName>
    <alternativeName>
        <fullName evidence="9">TBP-associated factor 2</fullName>
    </alternativeName>
</protein>
<dbReference type="SMART" id="SM00297">
    <property type="entry name" value="BROMO"/>
    <property type="match status" value="3"/>
</dbReference>
<name>A0A0D2PC58_HYPSF</name>
<dbReference type="InterPro" id="IPR018359">
    <property type="entry name" value="Bromodomain_CS"/>
</dbReference>
<dbReference type="InterPro" id="IPR036427">
    <property type="entry name" value="Bromodomain-like_sf"/>
</dbReference>
<evidence type="ECO:0000256" key="4">
    <source>
        <dbReference type="ARBA" id="ARBA00023015"/>
    </source>
</evidence>
<dbReference type="Pfam" id="PF00439">
    <property type="entry name" value="Bromodomain"/>
    <property type="match status" value="3"/>
</dbReference>
<dbReference type="OMA" id="REFLMPI"/>
<dbReference type="GO" id="GO:0005669">
    <property type="term" value="C:transcription factor TFIID complex"/>
    <property type="evidence" value="ECO:0007669"/>
    <property type="project" value="InterPro"/>
</dbReference>
<dbReference type="SUPFAM" id="SSF63737">
    <property type="entry name" value="Leukotriene A4 hydrolase N-terminal domain"/>
    <property type="match status" value="1"/>
</dbReference>
<dbReference type="GO" id="GO:0008237">
    <property type="term" value="F:metallopeptidase activity"/>
    <property type="evidence" value="ECO:0007669"/>
    <property type="project" value="InterPro"/>
</dbReference>
<feature type="compositionally biased region" description="Basic and acidic residues" evidence="11">
    <location>
        <begin position="1463"/>
        <end position="1493"/>
    </location>
</feature>
<dbReference type="Gene3D" id="2.60.40.1730">
    <property type="entry name" value="tricorn interacting facor f3 domain"/>
    <property type="match status" value="1"/>
</dbReference>
<dbReference type="InterPro" id="IPR042097">
    <property type="entry name" value="Aminopeptidase_N-like_N_sf"/>
</dbReference>
<dbReference type="OrthoDB" id="308861at2759"/>
<evidence type="ECO:0000256" key="6">
    <source>
        <dbReference type="ARBA" id="ARBA00023163"/>
    </source>
</evidence>
<dbReference type="CDD" id="cd04369">
    <property type="entry name" value="Bromodomain"/>
    <property type="match status" value="3"/>
</dbReference>
<evidence type="ECO:0000259" key="12">
    <source>
        <dbReference type="PROSITE" id="PS50014"/>
    </source>
</evidence>
<organism evidence="13 14">
    <name type="scientific">Hypholoma sublateritium (strain FD-334 SS-4)</name>
    <dbReference type="NCBI Taxonomy" id="945553"/>
    <lineage>
        <taxon>Eukaryota</taxon>
        <taxon>Fungi</taxon>
        <taxon>Dikarya</taxon>
        <taxon>Basidiomycota</taxon>
        <taxon>Agaricomycotina</taxon>
        <taxon>Agaricomycetes</taxon>
        <taxon>Agaricomycetidae</taxon>
        <taxon>Agaricales</taxon>
        <taxon>Agaricineae</taxon>
        <taxon>Strophariaceae</taxon>
        <taxon>Hypholoma</taxon>
    </lineage>
</organism>
<feature type="region of interest" description="Disordered" evidence="11">
    <location>
        <begin position="1376"/>
        <end position="1544"/>
    </location>
</feature>
<dbReference type="CDD" id="cd09839">
    <property type="entry name" value="M1_like_TAF2"/>
    <property type="match status" value="1"/>
</dbReference>
<evidence type="ECO:0000256" key="7">
    <source>
        <dbReference type="ARBA" id="ARBA00023242"/>
    </source>
</evidence>
<feature type="region of interest" description="Disordered" evidence="11">
    <location>
        <begin position="1828"/>
        <end position="1853"/>
    </location>
</feature>
<comment type="subcellular location">
    <subcellularLocation>
        <location evidence="1">Nucleus</location>
    </subcellularLocation>
</comment>
<proteinExistence type="inferred from homology"/>
<evidence type="ECO:0000256" key="10">
    <source>
        <dbReference type="PROSITE-ProRule" id="PRU00035"/>
    </source>
</evidence>
<dbReference type="EMBL" id="KN817521">
    <property type="protein sequence ID" value="KJA28459.1"/>
    <property type="molecule type" value="Genomic_DNA"/>
</dbReference>
<feature type="domain" description="Bromo" evidence="12">
    <location>
        <begin position="1737"/>
        <end position="1811"/>
    </location>
</feature>
<feature type="compositionally biased region" description="Polar residues" evidence="11">
    <location>
        <begin position="1381"/>
        <end position="1412"/>
    </location>
</feature>
<keyword evidence="7" id="KW-0539">Nucleus</keyword>
<accession>A0A0D2PC58</accession>
<dbReference type="GO" id="GO:0006367">
    <property type="term" value="P:transcription initiation at RNA polymerase II promoter"/>
    <property type="evidence" value="ECO:0007669"/>
    <property type="project" value="TreeGrafter"/>
</dbReference>
<dbReference type="Pfam" id="PF01433">
    <property type="entry name" value="Peptidase_M1"/>
    <property type="match status" value="1"/>
</dbReference>
<evidence type="ECO:0000256" key="1">
    <source>
        <dbReference type="ARBA" id="ARBA00004123"/>
    </source>
</evidence>
<comment type="similarity">
    <text evidence="2">Belongs to the TAF2 family.</text>
</comment>
<dbReference type="PROSITE" id="PS00633">
    <property type="entry name" value="BROMODOMAIN_1"/>
    <property type="match status" value="2"/>
</dbReference>
<dbReference type="PRINTS" id="PR00503">
    <property type="entry name" value="BROMODOMAIN"/>
</dbReference>
<keyword evidence="6" id="KW-0804">Transcription</keyword>
<evidence type="ECO:0000256" key="8">
    <source>
        <dbReference type="ARBA" id="ARBA00025346"/>
    </source>
</evidence>
<evidence type="ECO:0000256" key="11">
    <source>
        <dbReference type="SAM" id="MobiDB-lite"/>
    </source>
</evidence>
<dbReference type="Proteomes" id="UP000054270">
    <property type="component" value="Unassembled WGS sequence"/>
</dbReference>
<dbReference type="Gene3D" id="1.20.920.10">
    <property type="entry name" value="Bromodomain-like"/>
    <property type="match status" value="3"/>
</dbReference>
<dbReference type="InterPro" id="IPR037813">
    <property type="entry name" value="TAF2"/>
</dbReference>
<dbReference type="STRING" id="945553.A0A0D2PC58"/>
<gene>
    <name evidence="13" type="ORF">HYPSUDRAFT_33859</name>
</gene>
<dbReference type="GO" id="GO:0016251">
    <property type="term" value="F:RNA polymerase II general transcription initiation factor activity"/>
    <property type="evidence" value="ECO:0007669"/>
    <property type="project" value="TreeGrafter"/>
</dbReference>
<feature type="compositionally biased region" description="Low complexity" evidence="11">
    <location>
        <begin position="1535"/>
        <end position="1544"/>
    </location>
</feature>
<keyword evidence="14" id="KW-1185">Reference proteome</keyword>
<evidence type="ECO:0000256" key="5">
    <source>
        <dbReference type="ARBA" id="ARBA00023117"/>
    </source>
</evidence>
<dbReference type="GO" id="GO:0006325">
    <property type="term" value="P:chromatin organization"/>
    <property type="evidence" value="ECO:0007669"/>
    <property type="project" value="UniProtKB-ARBA"/>
</dbReference>
<dbReference type="InterPro" id="IPR014782">
    <property type="entry name" value="Peptidase_M1_dom"/>
</dbReference>
<dbReference type="SUPFAM" id="SSF47370">
    <property type="entry name" value="Bromodomain"/>
    <property type="match status" value="3"/>
</dbReference>
<dbReference type="Pfam" id="PF25577">
    <property type="entry name" value="TPR_TAF2_C"/>
    <property type="match status" value="1"/>
</dbReference>
<dbReference type="PANTHER" id="PTHR15137:SF9">
    <property type="entry name" value="TRANSCRIPTION INITIATION FACTOR TFIID SUBUNIT 2"/>
    <property type="match status" value="1"/>
</dbReference>
<feature type="domain" description="Bromo" evidence="12">
    <location>
        <begin position="1627"/>
        <end position="1699"/>
    </location>
</feature>
<evidence type="ECO:0000313" key="14">
    <source>
        <dbReference type="Proteomes" id="UP000054270"/>
    </source>
</evidence>
<evidence type="ECO:0000256" key="3">
    <source>
        <dbReference type="ARBA" id="ARBA00017363"/>
    </source>
</evidence>
<dbReference type="GO" id="GO:0003682">
    <property type="term" value="F:chromatin binding"/>
    <property type="evidence" value="ECO:0007669"/>
    <property type="project" value="TreeGrafter"/>
</dbReference>
<dbReference type="Gene3D" id="1.10.390.10">
    <property type="entry name" value="Neutral Protease Domain 2"/>
    <property type="match status" value="1"/>
</dbReference>
<dbReference type="InterPro" id="IPR057991">
    <property type="entry name" value="TPR_TAF2_C"/>
</dbReference>
<keyword evidence="4" id="KW-0805">Transcription regulation</keyword>
<evidence type="ECO:0000256" key="9">
    <source>
        <dbReference type="ARBA" id="ARBA00076306"/>
    </source>
</evidence>
<keyword evidence="5 10" id="KW-0103">Bromodomain</keyword>
<dbReference type="Pfam" id="PF25316">
    <property type="entry name" value="TAF2_3rd"/>
    <property type="match status" value="1"/>
</dbReference>
<dbReference type="GO" id="GO:0008270">
    <property type="term" value="F:zinc ion binding"/>
    <property type="evidence" value="ECO:0007669"/>
    <property type="project" value="InterPro"/>
</dbReference>
<dbReference type="InterPro" id="IPR001487">
    <property type="entry name" value="Bromodomain"/>
</dbReference>
<comment type="function">
    <text evidence="8">Functions as a component of the DNA-binding general transcription factor complex TFIID. Binding of TFIID to a promoter (with or without TATA element) is the initial step in pre-initiation complex (PIC) formation. TFIID plays a key role in the regulation of gene expression by RNA polymerase II through different activities such as transcription activator interaction, core promoter recognition and selectivity, TFIIA and TFIIB interaction, chromatin modification (histone acetylation by TAF1), facilitation of DNA opening and initiation of transcription.</text>
</comment>
<dbReference type="SUPFAM" id="SSF55486">
    <property type="entry name" value="Metalloproteases ('zincins'), catalytic domain"/>
    <property type="match status" value="1"/>
</dbReference>
<dbReference type="GO" id="GO:0000976">
    <property type="term" value="F:transcription cis-regulatory region binding"/>
    <property type="evidence" value="ECO:0007669"/>
    <property type="project" value="TreeGrafter"/>
</dbReference>
<reference evidence="14" key="1">
    <citation type="submission" date="2014-04" db="EMBL/GenBank/DDBJ databases">
        <title>Evolutionary Origins and Diversification of the Mycorrhizal Mutualists.</title>
        <authorList>
            <consortium name="DOE Joint Genome Institute"/>
            <consortium name="Mycorrhizal Genomics Consortium"/>
            <person name="Kohler A."/>
            <person name="Kuo A."/>
            <person name="Nagy L.G."/>
            <person name="Floudas D."/>
            <person name="Copeland A."/>
            <person name="Barry K.W."/>
            <person name="Cichocki N."/>
            <person name="Veneault-Fourrey C."/>
            <person name="LaButti K."/>
            <person name="Lindquist E.A."/>
            <person name="Lipzen A."/>
            <person name="Lundell T."/>
            <person name="Morin E."/>
            <person name="Murat C."/>
            <person name="Riley R."/>
            <person name="Ohm R."/>
            <person name="Sun H."/>
            <person name="Tunlid A."/>
            <person name="Henrissat B."/>
            <person name="Grigoriev I.V."/>
            <person name="Hibbett D.S."/>
            <person name="Martin F."/>
        </authorList>
    </citation>
    <scope>NUCLEOTIDE SEQUENCE [LARGE SCALE GENOMIC DNA]</scope>
    <source>
        <strain evidence="14">FD-334 SS-4</strain>
    </source>
</reference>
<dbReference type="InterPro" id="IPR027268">
    <property type="entry name" value="Peptidase_M4/M1_CTD_sf"/>
</dbReference>
<dbReference type="PANTHER" id="PTHR15137">
    <property type="entry name" value="TRANSCRIPTION INITIATION FACTOR TFIID"/>
    <property type="match status" value="1"/>
</dbReference>